<organism evidence="1">
    <name type="scientific">bioreactor metagenome</name>
    <dbReference type="NCBI Taxonomy" id="1076179"/>
    <lineage>
        <taxon>unclassified sequences</taxon>
        <taxon>metagenomes</taxon>
        <taxon>ecological metagenomes</taxon>
    </lineage>
</organism>
<proteinExistence type="predicted"/>
<accession>A0A645FHQ8</accession>
<gene>
    <name evidence="1" type="ORF">SDC9_161291</name>
</gene>
<reference evidence="1" key="1">
    <citation type="submission" date="2019-08" db="EMBL/GenBank/DDBJ databases">
        <authorList>
            <person name="Kucharzyk K."/>
            <person name="Murdoch R.W."/>
            <person name="Higgins S."/>
            <person name="Loffler F."/>
        </authorList>
    </citation>
    <scope>NUCLEOTIDE SEQUENCE</scope>
</reference>
<dbReference type="AlphaFoldDB" id="A0A645FHQ8"/>
<comment type="caution">
    <text evidence="1">The sequence shown here is derived from an EMBL/GenBank/DDBJ whole genome shotgun (WGS) entry which is preliminary data.</text>
</comment>
<sequence>MRGEQTRQIGTQRYDLGRIDVGMDDVVVLLDLDEVDGVAEARSLEEIA</sequence>
<name>A0A645FHQ8_9ZZZZ</name>
<evidence type="ECO:0000313" key="1">
    <source>
        <dbReference type="EMBL" id="MPN13965.1"/>
    </source>
</evidence>
<dbReference type="EMBL" id="VSSQ01060538">
    <property type="protein sequence ID" value="MPN13965.1"/>
    <property type="molecule type" value="Genomic_DNA"/>
</dbReference>
<protein>
    <submittedName>
        <fullName evidence="1">Uncharacterized protein</fullName>
    </submittedName>
</protein>